<evidence type="ECO:0000256" key="1">
    <source>
        <dbReference type="ARBA" id="ARBA00007532"/>
    </source>
</evidence>
<keyword evidence="9" id="KW-0520">NAD</keyword>
<dbReference type="SUPFAM" id="SSF51905">
    <property type="entry name" value="FAD/NAD(P)-binding domain"/>
    <property type="match status" value="1"/>
</dbReference>
<name>A0AB39L7X1_9MICC</name>
<keyword evidence="9" id="KW-0547">Nucleotide-binding</keyword>
<feature type="domain" description="Pyridine nucleotide-disulphide oxidoreductase dimerisation" evidence="12">
    <location>
        <begin position="356"/>
        <end position="470"/>
    </location>
</feature>
<dbReference type="Gene3D" id="3.30.390.30">
    <property type="match status" value="1"/>
</dbReference>
<evidence type="ECO:0000256" key="6">
    <source>
        <dbReference type="ARBA" id="ARBA00023157"/>
    </source>
</evidence>
<protein>
    <submittedName>
        <fullName evidence="14">FAD-dependent oxidoreductase</fullName>
    </submittedName>
</protein>
<dbReference type="GO" id="GO:0050660">
    <property type="term" value="F:flavin adenine dinucleotide binding"/>
    <property type="evidence" value="ECO:0007669"/>
    <property type="project" value="TreeGrafter"/>
</dbReference>
<evidence type="ECO:0000256" key="3">
    <source>
        <dbReference type="ARBA" id="ARBA00022827"/>
    </source>
</evidence>
<evidence type="ECO:0000256" key="5">
    <source>
        <dbReference type="ARBA" id="ARBA00023002"/>
    </source>
</evidence>
<feature type="binding site" evidence="9">
    <location>
        <begin position="178"/>
        <end position="185"/>
    </location>
    <ligand>
        <name>NAD(+)</name>
        <dbReference type="ChEBI" id="CHEBI:57540"/>
    </ligand>
</feature>
<dbReference type="InterPro" id="IPR012999">
    <property type="entry name" value="Pyr_OxRdtase_I_AS"/>
</dbReference>
<dbReference type="InterPro" id="IPR004099">
    <property type="entry name" value="Pyr_nucl-diS_OxRdtase_dimer"/>
</dbReference>
<dbReference type="AlphaFoldDB" id="A0AB39L7X1"/>
<evidence type="ECO:0000313" key="14">
    <source>
        <dbReference type="EMBL" id="XDP46394.1"/>
    </source>
</evidence>
<keyword evidence="5 11" id="KW-0560">Oxidoreductase</keyword>
<dbReference type="PANTHER" id="PTHR43014:SF4">
    <property type="entry name" value="PYRIDINE NUCLEOTIDE-DISULFIDE OXIDOREDUCTASE RCLA-RELATED"/>
    <property type="match status" value="1"/>
</dbReference>
<feature type="domain" description="FAD/NAD(P)-binding" evidence="13">
    <location>
        <begin position="9"/>
        <end position="332"/>
    </location>
</feature>
<evidence type="ECO:0000256" key="11">
    <source>
        <dbReference type="RuleBase" id="RU003691"/>
    </source>
</evidence>
<evidence type="ECO:0000256" key="8">
    <source>
        <dbReference type="PIRSR" id="PIRSR000350-2"/>
    </source>
</evidence>
<dbReference type="InterPro" id="IPR001100">
    <property type="entry name" value="Pyr_nuc-diS_OxRdtase"/>
</dbReference>
<dbReference type="PROSITE" id="PS00076">
    <property type="entry name" value="PYRIDINE_REDOX_1"/>
    <property type="match status" value="1"/>
</dbReference>
<dbReference type="InterPro" id="IPR036188">
    <property type="entry name" value="FAD/NAD-bd_sf"/>
</dbReference>
<gene>
    <name evidence="14" type="ORF">AB5L97_05130</name>
</gene>
<dbReference type="Pfam" id="PF02852">
    <property type="entry name" value="Pyr_redox_dim"/>
    <property type="match status" value="1"/>
</dbReference>
<organism evidence="14">
    <name type="scientific">Sinomonas puerhi</name>
    <dbReference type="NCBI Taxonomy" id="3238584"/>
    <lineage>
        <taxon>Bacteria</taxon>
        <taxon>Bacillati</taxon>
        <taxon>Actinomycetota</taxon>
        <taxon>Actinomycetes</taxon>
        <taxon>Micrococcales</taxon>
        <taxon>Micrococcaceae</taxon>
        <taxon>Sinomonas</taxon>
    </lineage>
</organism>
<dbReference type="GO" id="GO:0016668">
    <property type="term" value="F:oxidoreductase activity, acting on a sulfur group of donors, NAD(P) as acceptor"/>
    <property type="evidence" value="ECO:0007669"/>
    <property type="project" value="InterPro"/>
</dbReference>
<sequence length="476" mass="49818">MDVLEFDDVVIGFGKGGKTLAGVLGRAGRRVAVVEQSEQMYGGTCINIGCVPTKALVYAAHLGHDGDDAAHYTDSIAQKDALTAKLRAANFTMLDSVDTITVITARAEFVGPKRVRLSAGTDERELTAERFYLNTGSLPAVPDIPGASEGGRVLSPRIHTSTELISESNLPGRLVIVGGGYIAYEFASMYAAFGSEVTVVDRSPIPLKHEDRDVAAAVASALTGDGVRFLQGARVTGVAESGETGVPAHDGALAPALVGVATASGPITIEADAVLLALGRSPATAGLGLDKAGVETDGRGAVVVDERLRTTAPDVWALGDVNGGPQHTYVSLDDHRIVLSQVAGGPERTTADRRTIPTTTFVTPPMSRVGLTEGDARAQADEHGWDVGVASKEVAKIAAMPRPKIVRDPRGLIKLVVDRKTEAVLGATLFCVDSQEIVNLVSFAMDHGLPYTALRDRMYTHPSSAEALNEVLGAIV</sequence>
<dbReference type="InterPro" id="IPR016156">
    <property type="entry name" value="FAD/NAD-linked_Rdtase_dimer_sf"/>
</dbReference>
<keyword evidence="3 9" id="KW-0274">FAD</keyword>
<evidence type="ECO:0000256" key="4">
    <source>
        <dbReference type="ARBA" id="ARBA00022857"/>
    </source>
</evidence>
<keyword evidence="2 11" id="KW-0285">Flavoprotein</keyword>
<keyword evidence="7 11" id="KW-0676">Redox-active center</keyword>
<dbReference type="Gene3D" id="3.50.50.60">
    <property type="entry name" value="FAD/NAD(P)-binding domain"/>
    <property type="match status" value="2"/>
</dbReference>
<dbReference type="KEGG" id="spue:AB5L97_05130"/>
<dbReference type="GO" id="GO:0003955">
    <property type="term" value="F:NAD(P)H dehydrogenase (quinone) activity"/>
    <property type="evidence" value="ECO:0007669"/>
    <property type="project" value="TreeGrafter"/>
</dbReference>
<comment type="similarity">
    <text evidence="1 11">Belongs to the class-I pyridine nucleotide-disulfide oxidoreductase family.</text>
</comment>
<dbReference type="PRINTS" id="PR00368">
    <property type="entry name" value="FADPNR"/>
</dbReference>
<reference evidence="14" key="1">
    <citation type="submission" date="2024-07" db="EMBL/GenBank/DDBJ databases">
        <authorList>
            <person name="fu j."/>
        </authorList>
    </citation>
    <scope>NUCLEOTIDE SEQUENCE</scope>
    <source>
        <strain evidence="14">P10A9</strain>
    </source>
</reference>
<dbReference type="EMBL" id="CP163302">
    <property type="protein sequence ID" value="XDP46394.1"/>
    <property type="molecule type" value="Genomic_DNA"/>
</dbReference>
<feature type="binding site" evidence="9">
    <location>
        <begin position="135"/>
        <end position="137"/>
    </location>
    <ligand>
        <name>FAD</name>
        <dbReference type="ChEBI" id="CHEBI:57692"/>
    </ligand>
</feature>
<feature type="active site" description="Proton acceptor" evidence="8">
    <location>
        <position position="461"/>
    </location>
</feature>
<dbReference type="PRINTS" id="PR00411">
    <property type="entry name" value="PNDRDTASEI"/>
</dbReference>
<evidence type="ECO:0000259" key="12">
    <source>
        <dbReference type="Pfam" id="PF02852"/>
    </source>
</evidence>
<dbReference type="PANTHER" id="PTHR43014">
    <property type="entry name" value="MERCURIC REDUCTASE"/>
    <property type="match status" value="1"/>
</dbReference>
<dbReference type="PIRSF" id="PIRSF000350">
    <property type="entry name" value="Mercury_reductase_MerA"/>
    <property type="match status" value="1"/>
</dbReference>
<evidence type="ECO:0000259" key="13">
    <source>
        <dbReference type="Pfam" id="PF07992"/>
    </source>
</evidence>
<feature type="binding site" evidence="9">
    <location>
        <position position="320"/>
    </location>
    <ligand>
        <name>FAD</name>
        <dbReference type="ChEBI" id="CHEBI:57692"/>
    </ligand>
</feature>
<evidence type="ECO:0000256" key="10">
    <source>
        <dbReference type="PIRSR" id="PIRSR000350-4"/>
    </source>
</evidence>
<dbReference type="SUPFAM" id="SSF55424">
    <property type="entry name" value="FAD/NAD-linked reductases, dimerisation (C-terminal) domain"/>
    <property type="match status" value="1"/>
</dbReference>
<evidence type="ECO:0000256" key="9">
    <source>
        <dbReference type="PIRSR" id="PIRSR000350-3"/>
    </source>
</evidence>
<comment type="cofactor">
    <cofactor evidence="9">
        <name>FAD</name>
        <dbReference type="ChEBI" id="CHEBI:57692"/>
    </cofactor>
    <text evidence="9">Binds 1 FAD per subunit.</text>
</comment>
<dbReference type="Pfam" id="PF07992">
    <property type="entry name" value="Pyr_redox_2"/>
    <property type="match status" value="1"/>
</dbReference>
<feature type="binding site" evidence="9">
    <location>
        <position position="279"/>
    </location>
    <ligand>
        <name>NAD(+)</name>
        <dbReference type="ChEBI" id="CHEBI:57540"/>
    </ligand>
</feature>
<keyword evidence="6" id="KW-1015">Disulfide bond</keyword>
<feature type="disulfide bond" description="Redox-active" evidence="10">
    <location>
        <begin position="45"/>
        <end position="50"/>
    </location>
</feature>
<evidence type="ECO:0000256" key="7">
    <source>
        <dbReference type="ARBA" id="ARBA00023284"/>
    </source>
</evidence>
<keyword evidence="4" id="KW-0521">NADP</keyword>
<accession>A0AB39L7X1</accession>
<dbReference type="InterPro" id="IPR023753">
    <property type="entry name" value="FAD/NAD-binding_dom"/>
</dbReference>
<proteinExistence type="inferred from homology"/>
<feature type="binding site" evidence="9">
    <location>
        <position position="54"/>
    </location>
    <ligand>
        <name>FAD</name>
        <dbReference type="ChEBI" id="CHEBI:57692"/>
    </ligand>
</feature>
<evidence type="ECO:0000256" key="2">
    <source>
        <dbReference type="ARBA" id="ARBA00022630"/>
    </source>
</evidence>
<dbReference type="RefSeq" id="WP_369046721.1">
    <property type="nucleotide sequence ID" value="NZ_CP163302.1"/>
</dbReference>